<feature type="transmembrane region" description="Helical" evidence="7">
    <location>
        <begin position="59"/>
        <end position="86"/>
    </location>
</feature>
<dbReference type="InterPro" id="IPR037294">
    <property type="entry name" value="ABC_BtuC-like"/>
</dbReference>
<evidence type="ECO:0000256" key="5">
    <source>
        <dbReference type="ARBA" id="ARBA00023136"/>
    </source>
</evidence>
<protein>
    <submittedName>
        <fullName evidence="8">Metal ABC transporter permease</fullName>
    </submittedName>
</protein>
<evidence type="ECO:0000256" key="4">
    <source>
        <dbReference type="ARBA" id="ARBA00022989"/>
    </source>
</evidence>
<proteinExistence type="inferred from homology"/>
<keyword evidence="5 7" id="KW-0472">Membrane</keyword>
<comment type="similarity">
    <text evidence="2 6">Belongs to the ABC-3 integral membrane protein family.</text>
</comment>
<dbReference type="Pfam" id="PF00950">
    <property type="entry name" value="ABC-3"/>
    <property type="match status" value="1"/>
</dbReference>
<dbReference type="GO" id="GO:0043190">
    <property type="term" value="C:ATP-binding cassette (ABC) transporter complex"/>
    <property type="evidence" value="ECO:0007669"/>
    <property type="project" value="InterPro"/>
</dbReference>
<dbReference type="InterPro" id="IPR001626">
    <property type="entry name" value="ABC_TroCD"/>
</dbReference>
<evidence type="ECO:0000313" key="8">
    <source>
        <dbReference type="EMBL" id="RFD19789.1"/>
    </source>
</evidence>
<dbReference type="PANTHER" id="PTHR30477">
    <property type="entry name" value="ABC-TRANSPORTER METAL-BINDING PROTEIN"/>
    <property type="match status" value="1"/>
</dbReference>
<evidence type="ECO:0000313" key="9">
    <source>
        <dbReference type="Proteomes" id="UP000262371"/>
    </source>
</evidence>
<dbReference type="GO" id="GO:0055085">
    <property type="term" value="P:transmembrane transport"/>
    <property type="evidence" value="ECO:0007669"/>
    <property type="project" value="InterPro"/>
</dbReference>
<keyword evidence="6" id="KW-0813">Transport</keyword>
<reference evidence="8 9" key="1">
    <citation type="submission" date="2018-08" db="EMBL/GenBank/DDBJ databases">
        <title>Komagataeibacter sp. AV 382.</title>
        <authorList>
            <person name="Skraban J."/>
            <person name="Trcek J."/>
        </authorList>
    </citation>
    <scope>NUCLEOTIDE SEQUENCE [LARGE SCALE GENOMIC DNA]</scope>
    <source>
        <strain evidence="8 9">AV 382</strain>
    </source>
</reference>
<feature type="transmembrane region" description="Helical" evidence="7">
    <location>
        <begin position="20"/>
        <end position="38"/>
    </location>
</feature>
<keyword evidence="4 7" id="KW-1133">Transmembrane helix</keyword>
<name>A0A371Z059_9PROT</name>
<comment type="caution">
    <text evidence="8">The sequence shown here is derived from an EMBL/GenBank/DDBJ whole genome shotgun (WGS) entry which is preliminary data.</text>
</comment>
<dbReference type="SUPFAM" id="SSF81345">
    <property type="entry name" value="ABC transporter involved in vitamin B12 uptake, BtuC"/>
    <property type="match status" value="1"/>
</dbReference>
<organism evidence="8 9">
    <name type="scientific">Komagataeibacter melaceti</name>
    <dbReference type="NCBI Taxonomy" id="2766577"/>
    <lineage>
        <taxon>Bacteria</taxon>
        <taxon>Pseudomonadati</taxon>
        <taxon>Pseudomonadota</taxon>
        <taxon>Alphaproteobacteria</taxon>
        <taxon>Acetobacterales</taxon>
        <taxon>Acetobacteraceae</taxon>
        <taxon>Komagataeibacter</taxon>
    </lineage>
</organism>
<evidence type="ECO:0000256" key="7">
    <source>
        <dbReference type="SAM" id="Phobius"/>
    </source>
</evidence>
<keyword evidence="9" id="KW-1185">Reference proteome</keyword>
<keyword evidence="3 6" id="KW-0812">Transmembrane</keyword>
<dbReference type="Proteomes" id="UP000262371">
    <property type="component" value="Unassembled WGS sequence"/>
</dbReference>
<accession>A0A371Z059</accession>
<evidence type="ECO:0000256" key="2">
    <source>
        <dbReference type="ARBA" id="ARBA00008034"/>
    </source>
</evidence>
<evidence type="ECO:0000256" key="1">
    <source>
        <dbReference type="ARBA" id="ARBA00004141"/>
    </source>
</evidence>
<sequence>MSMLGALWEPFATFGFMRRALVASVALGMGAGPVGVMLQLRRMSLIGDAMSHAILPGAAVGFLLAGGLSLTAMGLGGIVAGLGVALL</sequence>
<dbReference type="EMBL" id="QUWV01000072">
    <property type="protein sequence ID" value="RFD19789.1"/>
    <property type="molecule type" value="Genomic_DNA"/>
</dbReference>
<comment type="subcellular location">
    <subcellularLocation>
        <location evidence="6">Cell membrane</location>
        <topology evidence="6">Multi-pass membrane protein</topology>
    </subcellularLocation>
    <subcellularLocation>
        <location evidence="1">Membrane</location>
        <topology evidence="1">Multi-pass membrane protein</topology>
    </subcellularLocation>
</comment>
<evidence type="ECO:0000256" key="6">
    <source>
        <dbReference type="RuleBase" id="RU003943"/>
    </source>
</evidence>
<dbReference type="PANTHER" id="PTHR30477:SF13">
    <property type="entry name" value="IRON TRANSPORT SYSTEM MEMBRANE PROTEIN HI_0360-RELATED"/>
    <property type="match status" value="1"/>
</dbReference>
<dbReference type="RefSeq" id="WP_186336125.1">
    <property type="nucleotide sequence ID" value="NZ_QUWV01000072.1"/>
</dbReference>
<feature type="non-terminal residue" evidence="8">
    <location>
        <position position="87"/>
    </location>
</feature>
<dbReference type="AlphaFoldDB" id="A0A371Z059"/>
<dbReference type="GO" id="GO:0010043">
    <property type="term" value="P:response to zinc ion"/>
    <property type="evidence" value="ECO:0007669"/>
    <property type="project" value="TreeGrafter"/>
</dbReference>
<gene>
    <name evidence="8" type="ORF">DY926_09490</name>
</gene>
<evidence type="ECO:0000256" key="3">
    <source>
        <dbReference type="ARBA" id="ARBA00022692"/>
    </source>
</evidence>